<name>A0A9P6VTW1_RHOMI</name>
<dbReference type="OrthoDB" id="10387004at2759"/>
<evidence type="ECO:0000256" key="2">
    <source>
        <dbReference type="SAM" id="SignalP"/>
    </source>
</evidence>
<dbReference type="AlphaFoldDB" id="A0A9P6VTW1"/>
<evidence type="ECO:0000256" key="1">
    <source>
        <dbReference type="SAM" id="MobiDB-lite"/>
    </source>
</evidence>
<dbReference type="Proteomes" id="UP000777482">
    <property type="component" value="Unassembled WGS sequence"/>
</dbReference>
<feature type="compositionally biased region" description="Low complexity" evidence="1">
    <location>
        <begin position="251"/>
        <end position="264"/>
    </location>
</feature>
<feature type="compositionally biased region" description="Acidic residues" evidence="1">
    <location>
        <begin position="265"/>
        <end position="277"/>
    </location>
</feature>
<accession>A0A9P6VTW1</accession>
<keyword evidence="2" id="KW-0732">Signal</keyword>
<keyword evidence="4" id="KW-1185">Reference proteome</keyword>
<feature type="chain" id="PRO_5040516215" evidence="2">
    <location>
        <begin position="23"/>
        <end position="320"/>
    </location>
</feature>
<comment type="caution">
    <text evidence="3">The sequence shown here is derived from an EMBL/GenBank/DDBJ whole genome shotgun (WGS) entry which is preliminary data.</text>
</comment>
<feature type="region of interest" description="Disordered" evidence="1">
    <location>
        <begin position="243"/>
        <end position="283"/>
    </location>
</feature>
<evidence type="ECO:0000313" key="3">
    <source>
        <dbReference type="EMBL" id="KAG0654770.1"/>
    </source>
</evidence>
<feature type="signal peptide" evidence="2">
    <location>
        <begin position="1"/>
        <end position="22"/>
    </location>
</feature>
<proteinExistence type="predicted"/>
<reference evidence="3 4" key="1">
    <citation type="submission" date="2020-11" db="EMBL/GenBank/DDBJ databases">
        <title>Kefir isolates.</title>
        <authorList>
            <person name="Marcisauskas S."/>
            <person name="Kim Y."/>
            <person name="Blasche S."/>
        </authorList>
    </citation>
    <scope>NUCLEOTIDE SEQUENCE [LARGE SCALE GENOMIC DNA]</scope>
    <source>
        <strain evidence="3 4">KR</strain>
    </source>
</reference>
<gene>
    <name evidence="3" type="ORF">C6P46_001414</name>
</gene>
<dbReference type="EMBL" id="PUHQ01000139">
    <property type="protein sequence ID" value="KAG0654770.1"/>
    <property type="molecule type" value="Genomic_DNA"/>
</dbReference>
<evidence type="ECO:0000313" key="4">
    <source>
        <dbReference type="Proteomes" id="UP000777482"/>
    </source>
</evidence>
<protein>
    <submittedName>
        <fullName evidence="3">Uncharacterized protein</fullName>
    </submittedName>
</protein>
<organism evidence="3 4">
    <name type="scientific">Rhodotorula mucilaginosa</name>
    <name type="common">Yeast</name>
    <name type="synonym">Rhodotorula rubra</name>
    <dbReference type="NCBI Taxonomy" id="5537"/>
    <lineage>
        <taxon>Eukaryota</taxon>
        <taxon>Fungi</taxon>
        <taxon>Dikarya</taxon>
        <taxon>Basidiomycota</taxon>
        <taxon>Pucciniomycotina</taxon>
        <taxon>Microbotryomycetes</taxon>
        <taxon>Sporidiobolales</taxon>
        <taxon>Sporidiobolaceae</taxon>
        <taxon>Rhodotorula</taxon>
    </lineage>
</organism>
<sequence>MLLIHLLYSWLVLITCTVVAQSEPITGPTPHDAGQLVFGPLDSHTKSGPRAGAQNHRVGEEGDQAFFPTIARKEVCFRDVYSQPDRYDLLFAHQTPILDAHGVVVLVSDGVIDLANGTRAYKVDHCYPQDEPISGKFPPPLFLVPESLGLLTCPHVVYDYLAMCPFEDRYSEPSWDRGIRLARWDKSLPVFDEPSFLQGFILPHARADNMALFGAGFVKDDGPQSVFEGALEGRSEYTFTALRTTTDDTTSRGQQTDEANSDPASEPDDDDDEDEQPFDPQALEFDEADFAFFSSFENGYPGRDGCDEHGCWSRRIVTGS</sequence>